<reference evidence="3" key="1">
    <citation type="journal article" date="2005" name="Nature">
        <title>The map-based sequence of the rice genome.</title>
        <authorList>
            <consortium name="International rice genome sequencing project (IRGSP)"/>
            <person name="Matsumoto T."/>
            <person name="Wu J."/>
            <person name="Kanamori H."/>
            <person name="Katayose Y."/>
            <person name="Fujisawa M."/>
            <person name="Namiki N."/>
            <person name="Mizuno H."/>
            <person name="Yamamoto K."/>
            <person name="Antonio B.A."/>
            <person name="Baba T."/>
            <person name="Sakata K."/>
            <person name="Nagamura Y."/>
            <person name="Aoki H."/>
            <person name="Arikawa K."/>
            <person name="Arita K."/>
            <person name="Bito T."/>
            <person name="Chiden Y."/>
            <person name="Fujitsuka N."/>
            <person name="Fukunaka R."/>
            <person name="Hamada M."/>
            <person name="Harada C."/>
            <person name="Hayashi A."/>
            <person name="Hijishita S."/>
            <person name="Honda M."/>
            <person name="Hosokawa S."/>
            <person name="Ichikawa Y."/>
            <person name="Idonuma A."/>
            <person name="Iijima M."/>
            <person name="Ikeda M."/>
            <person name="Ikeno M."/>
            <person name="Ito K."/>
            <person name="Ito S."/>
            <person name="Ito T."/>
            <person name="Ito Y."/>
            <person name="Ito Y."/>
            <person name="Iwabuchi A."/>
            <person name="Kamiya K."/>
            <person name="Karasawa W."/>
            <person name="Kurita K."/>
            <person name="Katagiri S."/>
            <person name="Kikuta A."/>
            <person name="Kobayashi H."/>
            <person name="Kobayashi N."/>
            <person name="Machita K."/>
            <person name="Maehara T."/>
            <person name="Masukawa M."/>
            <person name="Mizubayashi T."/>
            <person name="Mukai Y."/>
            <person name="Nagasaki H."/>
            <person name="Nagata Y."/>
            <person name="Naito S."/>
            <person name="Nakashima M."/>
            <person name="Nakama Y."/>
            <person name="Nakamichi Y."/>
            <person name="Nakamura M."/>
            <person name="Meguro A."/>
            <person name="Negishi M."/>
            <person name="Ohta I."/>
            <person name="Ohta T."/>
            <person name="Okamoto M."/>
            <person name="Ono N."/>
            <person name="Saji S."/>
            <person name="Sakaguchi M."/>
            <person name="Sakai K."/>
            <person name="Shibata M."/>
            <person name="Shimokawa T."/>
            <person name="Song J."/>
            <person name="Takazaki Y."/>
            <person name="Terasawa K."/>
            <person name="Tsugane M."/>
            <person name="Tsuji K."/>
            <person name="Ueda S."/>
            <person name="Waki K."/>
            <person name="Yamagata H."/>
            <person name="Yamamoto M."/>
            <person name="Yamamoto S."/>
            <person name="Yamane H."/>
            <person name="Yoshiki S."/>
            <person name="Yoshihara R."/>
            <person name="Yukawa K."/>
            <person name="Zhong H."/>
            <person name="Yano M."/>
            <person name="Yuan Q."/>
            <person name="Ouyang S."/>
            <person name="Liu J."/>
            <person name="Jones K.M."/>
            <person name="Gansberger K."/>
            <person name="Moffat K."/>
            <person name="Hill J."/>
            <person name="Bera J."/>
            <person name="Fadrosh D."/>
            <person name="Jin S."/>
            <person name="Johri S."/>
            <person name="Kim M."/>
            <person name="Overton L."/>
            <person name="Reardon M."/>
            <person name="Tsitrin T."/>
            <person name="Vuong H."/>
            <person name="Weaver B."/>
            <person name="Ciecko A."/>
            <person name="Tallon L."/>
            <person name="Jackson J."/>
            <person name="Pai G."/>
            <person name="Aken S.V."/>
            <person name="Utterback T."/>
            <person name="Reidmuller S."/>
            <person name="Feldblyum T."/>
            <person name="Hsiao J."/>
            <person name="Zismann V."/>
            <person name="Iobst S."/>
            <person name="de Vazeille A.R."/>
            <person name="Buell C.R."/>
            <person name="Ying K."/>
            <person name="Li Y."/>
            <person name="Lu T."/>
            <person name="Huang Y."/>
            <person name="Zhao Q."/>
            <person name="Feng Q."/>
            <person name="Zhang L."/>
            <person name="Zhu J."/>
            <person name="Weng Q."/>
            <person name="Mu J."/>
            <person name="Lu Y."/>
            <person name="Fan D."/>
            <person name="Liu Y."/>
            <person name="Guan J."/>
            <person name="Zhang Y."/>
            <person name="Yu S."/>
            <person name="Liu X."/>
            <person name="Zhang Y."/>
            <person name="Hong G."/>
            <person name="Han B."/>
            <person name="Choisne N."/>
            <person name="Demange N."/>
            <person name="Orjeda G."/>
            <person name="Samain S."/>
            <person name="Cattolico L."/>
            <person name="Pelletier E."/>
            <person name="Couloux A."/>
            <person name="Segurens B."/>
            <person name="Wincker P."/>
            <person name="D'Hont A."/>
            <person name="Scarpelli C."/>
            <person name="Weissenbach J."/>
            <person name="Salanoubat M."/>
            <person name="Quetier F."/>
            <person name="Yu Y."/>
            <person name="Kim H.R."/>
            <person name="Rambo T."/>
            <person name="Currie J."/>
            <person name="Collura K."/>
            <person name="Luo M."/>
            <person name="Yang T."/>
            <person name="Ammiraju J.S.S."/>
            <person name="Engler F."/>
            <person name="Soderlund C."/>
            <person name="Wing R.A."/>
            <person name="Palmer L.E."/>
            <person name="de la Bastide M."/>
            <person name="Spiegel L."/>
            <person name="Nascimento L."/>
            <person name="Zutavern T."/>
            <person name="O'Shaughnessy A."/>
            <person name="Dike S."/>
            <person name="Dedhia N."/>
            <person name="Preston R."/>
            <person name="Balija V."/>
            <person name="McCombie W.R."/>
            <person name="Chow T."/>
            <person name="Chen H."/>
            <person name="Chung M."/>
            <person name="Chen C."/>
            <person name="Shaw J."/>
            <person name="Wu H."/>
            <person name="Hsiao K."/>
            <person name="Chao Y."/>
            <person name="Chu M."/>
            <person name="Cheng C."/>
            <person name="Hour A."/>
            <person name="Lee P."/>
            <person name="Lin S."/>
            <person name="Lin Y."/>
            <person name="Liou J."/>
            <person name="Liu S."/>
            <person name="Hsing Y."/>
            <person name="Raghuvanshi S."/>
            <person name="Mohanty A."/>
            <person name="Bharti A.K."/>
            <person name="Gaur A."/>
            <person name="Gupta V."/>
            <person name="Kumar D."/>
            <person name="Ravi V."/>
            <person name="Vij S."/>
            <person name="Kapur A."/>
            <person name="Khurana P."/>
            <person name="Khurana P."/>
            <person name="Khurana J.P."/>
            <person name="Tyagi A.K."/>
            <person name="Gaikwad K."/>
            <person name="Singh A."/>
            <person name="Dalal V."/>
            <person name="Srivastava S."/>
            <person name="Dixit A."/>
            <person name="Pal A.K."/>
            <person name="Ghazi I.A."/>
            <person name="Yadav M."/>
            <person name="Pandit A."/>
            <person name="Bhargava A."/>
            <person name="Sureshbabu K."/>
            <person name="Batra K."/>
            <person name="Sharma T.R."/>
            <person name="Mohapatra T."/>
            <person name="Singh N.K."/>
            <person name="Messing J."/>
            <person name="Nelson A.B."/>
            <person name="Fuks G."/>
            <person name="Kavchok S."/>
            <person name="Keizer G."/>
            <person name="Linton E."/>
            <person name="Llaca V."/>
            <person name="Song R."/>
            <person name="Tanyolac B."/>
            <person name="Young S."/>
            <person name="Ho-Il K."/>
            <person name="Hahn J.H."/>
            <person name="Sangsakoo G."/>
            <person name="Vanavichit A."/>
            <person name="de Mattos Luiz.A.T."/>
            <person name="Zimmer P.D."/>
            <person name="Malone G."/>
            <person name="Dellagostin O."/>
            <person name="de Oliveira A.C."/>
            <person name="Bevan M."/>
            <person name="Bancroft I."/>
            <person name="Minx P."/>
            <person name="Cordum H."/>
            <person name="Wilson R."/>
            <person name="Cheng Z."/>
            <person name="Jin W."/>
            <person name="Jiang J."/>
            <person name="Leong S.A."/>
            <person name="Iwama H."/>
            <person name="Gojobori T."/>
            <person name="Itoh T."/>
            <person name="Niimura Y."/>
            <person name="Fujii Y."/>
            <person name="Habara T."/>
            <person name="Sakai H."/>
            <person name="Sato Y."/>
            <person name="Wilson G."/>
            <person name="Kumar K."/>
            <person name="McCouch S."/>
            <person name="Juretic N."/>
            <person name="Hoen D."/>
            <person name="Wright S."/>
            <person name="Bruskiewich R."/>
            <person name="Bureau T."/>
            <person name="Miyao A."/>
            <person name="Hirochika H."/>
            <person name="Nishikawa T."/>
            <person name="Kadowaki K."/>
            <person name="Sugiura M."/>
            <person name="Burr B."/>
            <person name="Sasaki T."/>
        </authorList>
    </citation>
    <scope>NUCLEOTIDE SEQUENCE [LARGE SCALE GENOMIC DNA]</scope>
    <source>
        <strain evidence="3">cv. Nipponbare</strain>
    </source>
</reference>
<organism evidence="2 3">
    <name type="scientific">Oryza sativa subsp. japonica</name>
    <name type="common">Rice</name>
    <dbReference type="NCBI Taxonomy" id="39947"/>
    <lineage>
        <taxon>Eukaryota</taxon>
        <taxon>Viridiplantae</taxon>
        <taxon>Streptophyta</taxon>
        <taxon>Embryophyta</taxon>
        <taxon>Tracheophyta</taxon>
        <taxon>Spermatophyta</taxon>
        <taxon>Magnoliopsida</taxon>
        <taxon>Liliopsida</taxon>
        <taxon>Poales</taxon>
        <taxon>Poaceae</taxon>
        <taxon>BOP clade</taxon>
        <taxon>Oryzoideae</taxon>
        <taxon>Oryzeae</taxon>
        <taxon>Oryzinae</taxon>
        <taxon>Oryza</taxon>
        <taxon>Oryza sativa</taxon>
    </lineage>
</organism>
<dbReference type="STRING" id="39947.A0A0P0WLT2"/>
<protein>
    <submittedName>
        <fullName evidence="2">Os05g0384450 protein</fullName>
    </submittedName>
</protein>
<proteinExistence type="predicted"/>
<dbReference type="Proteomes" id="UP000059680">
    <property type="component" value="Chromosome 5"/>
</dbReference>
<keyword evidence="3" id="KW-1185">Reference proteome</keyword>
<gene>
    <name evidence="2" type="ordered locus">Os05g0384450</name>
    <name evidence="2" type="ORF">OSNPB_050384450</name>
</gene>
<reference evidence="2 3" key="2">
    <citation type="journal article" date="2013" name="Plant Cell Physiol.">
        <title>Rice Annotation Project Database (RAP-DB): an integrative and interactive database for rice genomics.</title>
        <authorList>
            <person name="Sakai H."/>
            <person name="Lee S.S."/>
            <person name="Tanaka T."/>
            <person name="Numa H."/>
            <person name="Kim J."/>
            <person name="Kawahara Y."/>
            <person name="Wakimoto H."/>
            <person name="Yang C.C."/>
            <person name="Iwamoto M."/>
            <person name="Abe T."/>
            <person name="Yamada Y."/>
            <person name="Muto A."/>
            <person name="Inokuchi H."/>
            <person name="Ikemura T."/>
            <person name="Matsumoto T."/>
            <person name="Sasaki T."/>
            <person name="Itoh T."/>
        </authorList>
    </citation>
    <scope>NUCLEOTIDE SEQUENCE [LARGE SCALE GENOMIC DNA]</scope>
    <source>
        <strain evidence="3">cv. Nipponbare</strain>
    </source>
</reference>
<dbReference type="EMBL" id="AP014961">
    <property type="protein sequence ID" value="BAS93795.1"/>
    <property type="molecule type" value="Genomic_DNA"/>
</dbReference>
<name>A0A0P0WLT2_ORYSJ</name>
<evidence type="ECO:0000256" key="1">
    <source>
        <dbReference type="SAM" id="MobiDB-lite"/>
    </source>
</evidence>
<sequence>MYDAKFLICPSTTRTQGRYRQTGLRYLAVPTFISRRIMLNGQIGFGFGPTIMFYVCYCCSRLQGSGVLHAKIDGDYYQAFDMEDWHVCWDGYGFLGKLARDYVTFMILSHWNTMFLNADDAGARTSAERQRPISSSSGEPARQPA</sequence>
<reference evidence="2 3" key="3">
    <citation type="journal article" date="2013" name="Rice">
        <title>Improvement of the Oryza sativa Nipponbare reference genome using next generation sequence and optical map data.</title>
        <authorList>
            <person name="Kawahara Y."/>
            <person name="de la Bastide M."/>
            <person name="Hamilton J.P."/>
            <person name="Kanamori H."/>
            <person name="McCombie W.R."/>
            <person name="Ouyang S."/>
            <person name="Schwartz D.C."/>
            <person name="Tanaka T."/>
            <person name="Wu J."/>
            <person name="Zhou S."/>
            <person name="Childs K.L."/>
            <person name="Davidson R.M."/>
            <person name="Lin H."/>
            <person name="Quesada-Ocampo L."/>
            <person name="Vaillancourt B."/>
            <person name="Sakai H."/>
            <person name="Lee S.S."/>
            <person name="Kim J."/>
            <person name="Numa H."/>
            <person name="Itoh T."/>
            <person name="Buell C.R."/>
            <person name="Matsumoto T."/>
        </authorList>
    </citation>
    <scope>NUCLEOTIDE SEQUENCE [LARGE SCALE GENOMIC DNA]</scope>
    <source>
        <strain evidence="3">cv. Nipponbare</strain>
    </source>
</reference>
<feature type="region of interest" description="Disordered" evidence="1">
    <location>
        <begin position="126"/>
        <end position="145"/>
    </location>
</feature>
<dbReference type="PaxDb" id="39947-A0A0P0WLT2"/>
<dbReference type="AlphaFoldDB" id="A0A0P0WLT2"/>
<evidence type="ECO:0000313" key="3">
    <source>
        <dbReference type="Proteomes" id="UP000059680"/>
    </source>
</evidence>
<accession>A0A0P0WLT2</accession>
<evidence type="ECO:0000313" key="2">
    <source>
        <dbReference type="EMBL" id="BAS93795.1"/>
    </source>
</evidence>
<dbReference type="InParanoid" id="A0A0P0WLT2"/>